<dbReference type="InterPro" id="IPR050694">
    <property type="entry name" value="LRRC14/PRAME"/>
</dbReference>
<feature type="non-terminal residue" evidence="2">
    <location>
        <position position="1"/>
    </location>
</feature>
<dbReference type="Gene3D" id="3.80.10.10">
    <property type="entry name" value="Ribonuclease Inhibitor"/>
    <property type="match status" value="1"/>
</dbReference>
<name>A0AAV2PJL7_MEGNR</name>
<gene>
    <name evidence="2" type="ORF">MNOR_LOCUS1302</name>
</gene>
<keyword evidence="1" id="KW-0677">Repeat</keyword>
<dbReference type="PANTHER" id="PTHR14224">
    <property type="entry name" value="SIMILAR TO PREFERENTIALLY EXPRESSED ANTIGEN IN MELANOMA-LIKE 3"/>
    <property type="match status" value="1"/>
</dbReference>
<comment type="caution">
    <text evidence="2">The sequence shown here is derived from an EMBL/GenBank/DDBJ whole genome shotgun (WGS) entry which is preliminary data.</text>
</comment>
<evidence type="ECO:0000256" key="1">
    <source>
        <dbReference type="ARBA" id="ARBA00022737"/>
    </source>
</evidence>
<evidence type="ECO:0000313" key="3">
    <source>
        <dbReference type="Proteomes" id="UP001497623"/>
    </source>
</evidence>
<keyword evidence="3" id="KW-1185">Reference proteome</keyword>
<dbReference type="GO" id="GO:0005737">
    <property type="term" value="C:cytoplasm"/>
    <property type="evidence" value="ECO:0007669"/>
    <property type="project" value="TreeGrafter"/>
</dbReference>
<dbReference type="AlphaFoldDB" id="A0AAV2PJL7"/>
<dbReference type="SUPFAM" id="SSF52047">
    <property type="entry name" value="RNI-like"/>
    <property type="match status" value="1"/>
</dbReference>
<dbReference type="PANTHER" id="PTHR14224:SF37">
    <property type="entry name" value="LEUCINE-RICH REPEAT-CONTAINING PROTEIN 14"/>
    <property type="match status" value="1"/>
</dbReference>
<accession>A0AAV2PJL7</accession>
<organism evidence="2 3">
    <name type="scientific">Meganyctiphanes norvegica</name>
    <name type="common">Northern krill</name>
    <name type="synonym">Thysanopoda norvegica</name>
    <dbReference type="NCBI Taxonomy" id="48144"/>
    <lineage>
        <taxon>Eukaryota</taxon>
        <taxon>Metazoa</taxon>
        <taxon>Ecdysozoa</taxon>
        <taxon>Arthropoda</taxon>
        <taxon>Crustacea</taxon>
        <taxon>Multicrustacea</taxon>
        <taxon>Malacostraca</taxon>
        <taxon>Eumalacostraca</taxon>
        <taxon>Eucarida</taxon>
        <taxon>Euphausiacea</taxon>
        <taxon>Euphausiidae</taxon>
        <taxon>Meganyctiphanes</taxon>
    </lineage>
</organism>
<dbReference type="Proteomes" id="UP001497623">
    <property type="component" value="Unassembled WGS sequence"/>
</dbReference>
<sequence length="442" mass="50532">LIPPDNTNCNDYLRLEHITACYLSKLLCDHKFARRFLPNVPKKLFRVLMQTTMVEDFKTHLKIPSESINQLVLHWPYPEFNLREVFPILPPDNLDVTRWINDIIYELPYYYNSVVAQIITQAIEHQWEFEKTIHTVTKIDVTGHFSWSPNNYLDPRLIYSGCGTNAKECNKMYLCGDIQLVLDDWGHLTASNRVVDFSENNIGIGVTYNKAQIFSRTCKPDCYPLLVRTLVKNKPKYLKMLLTCYDETILPNICENVPQLEGLSIEMPNNLLSISCLSSLQNLQMLYISFMDLGGKLLTLCELQKGLLYLGIPNCNLTCEDLTVLLQSPHLASLRQLDLTGNSLGKQESFTVLPKLCSSMINVEVLELAQCELGTCSLDEIKLLIRALTSLQKLTILDLEANIFTVEDVKSEIINLKFSESLQCLTLSSPLQIWPRTKEIDE</sequence>
<dbReference type="InterPro" id="IPR032675">
    <property type="entry name" value="LRR_dom_sf"/>
</dbReference>
<proteinExistence type="predicted"/>
<evidence type="ECO:0000313" key="2">
    <source>
        <dbReference type="EMBL" id="CAL4060374.1"/>
    </source>
</evidence>
<protein>
    <submittedName>
        <fullName evidence="2">Uncharacterized protein</fullName>
    </submittedName>
</protein>
<feature type="non-terminal residue" evidence="2">
    <location>
        <position position="442"/>
    </location>
</feature>
<reference evidence="2 3" key="1">
    <citation type="submission" date="2024-05" db="EMBL/GenBank/DDBJ databases">
        <authorList>
            <person name="Wallberg A."/>
        </authorList>
    </citation>
    <scope>NUCLEOTIDE SEQUENCE [LARGE SCALE GENOMIC DNA]</scope>
</reference>
<dbReference type="EMBL" id="CAXKWB010000343">
    <property type="protein sequence ID" value="CAL4060374.1"/>
    <property type="molecule type" value="Genomic_DNA"/>
</dbReference>